<dbReference type="Proteomes" id="UP000798808">
    <property type="component" value="Unassembled WGS sequence"/>
</dbReference>
<evidence type="ECO:0000313" key="4">
    <source>
        <dbReference type="EMBL" id="MTI24738.1"/>
    </source>
</evidence>
<organism evidence="4 5">
    <name type="scientific">Fulvivirga kasyanovii</name>
    <dbReference type="NCBI Taxonomy" id="396812"/>
    <lineage>
        <taxon>Bacteria</taxon>
        <taxon>Pseudomonadati</taxon>
        <taxon>Bacteroidota</taxon>
        <taxon>Cytophagia</taxon>
        <taxon>Cytophagales</taxon>
        <taxon>Fulvivirgaceae</taxon>
        <taxon>Fulvivirga</taxon>
    </lineage>
</organism>
<feature type="region of interest" description="Disordered" evidence="2">
    <location>
        <begin position="1"/>
        <end position="23"/>
    </location>
</feature>
<accession>A0ABW9RN10</accession>
<evidence type="ECO:0000313" key="5">
    <source>
        <dbReference type="Proteomes" id="UP000798808"/>
    </source>
</evidence>
<keyword evidence="5" id="KW-1185">Reference proteome</keyword>
<proteinExistence type="predicted"/>
<dbReference type="EMBL" id="SMLW01000448">
    <property type="protein sequence ID" value="MTI24738.1"/>
    <property type="molecule type" value="Genomic_DNA"/>
</dbReference>
<dbReference type="Pfam" id="PF08707">
    <property type="entry name" value="PriCT_2"/>
    <property type="match status" value="1"/>
</dbReference>
<feature type="coiled-coil region" evidence="1">
    <location>
        <begin position="49"/>
        <end position="76"/>
    </location>
</feature>
<dbReference type="RefSeq" id="WP_155170779.1">
    <property type="nucleotide sequence ID" value="NZ_BAAAFL010000027.1"/>
</dbReference>
<keyword evidence="1" id="KW-0175">Coiled coil</keyword>
<gene>
    <name evidence="4" type="ORF">E1163_07280</name>
</gene>
<evidence type="ECO:0000256" key="1">
    <source>
        <dbReference type="SAM" id="Coils"/>
    </source>
</evidence>
<sequence>MRKKKFDPEKWGNKDKKGTQKTVNTSGKPTVYMFSSNVDNCFQAENILSTNVLKEVNELLQKVEEAKADLTSTYEAWLQIGFALSHAFGENGREFYHRFSQFHPEYDQAACNRQFDHCLRSNKQRITVNTLFYLAAKAGIQVTTKKSYKQEPVKPDSLPDEVFRNLPSILERACAAATSHEERDVILLGSLGVLSSCIPNWSGLYSGGRVYPNLYLFVFAEASAGKGMLNYCRRIVYPIHKALREESAELKRVYQQEKAAYLSAKKGANVEPPEVPPQKLLFIPANNSATGAFQLLDENDGCGLIFETEGDTLANTFKTEYGNYSDNLRKAFHHEPASYYRRGGNEYVEIEKPKLSTVLSGTPRQISNLIPDAENGLFSRFLYFNMSMNAKWKDVFARDGKTGLEEYFDAIGASFFQLHQTLKLLPPTSFEFSQVQARDFNHVFGEWSEEYVDKKGLVATIRRLALSTFRIAMVFTALRVKWEGSPAPVVICNDDDYQAAMGIAKTLLTHAIYAYHELMPYGNTVTSKGRKQQFFDELPFEFSRQVYVDVANNLNIPVKTAERHIRDFTEKGMLLKPMHNQYAKTA</sequence>
<dbReference type="InterPro" id="IPR025048">
    <property type="entry name" value="DUF3987"/>
</dbReference>
<evidence type="ECO:0000256" key="2">
    <source>
        <dbReference type="SAM" id="MobiDB-lite"/>
    </source>
</evidence>
<reference evidence="4 5" key="1">
    <citation type="submission" date="2019-02" db="EMBL/GenBank/DDBJ databases">
        <authorList>
            <person name="Goldberg S.R."/>
            <person name="Haltli B.A."/>
            <person name="Correa H."/>
            <person name="Russell K.G."/>
        </authorList>
    </citation>
    <scope>NUCLEOTIDE SEQUENCE [LARGE SCALE GENOMIC DNA]</scope>
    <source>
        <strain evidence="4 5">JCM 16186</strain>
    </source>
</reference>
<feature type="compositionally biased region" description="Basic and acidic residues" evidence="2">
    <location>
        <begin position="1"/>
        <end position="18"/>
    </location>
</feature>
<comment type="caution">
    <text evidence="4">The sequence shown here is derived from an EMBL/GenBank/DDBJ whole genome shotgun (WGS) entry which is preliminary data.</text>
</comment>
<dbReference type="Pfam" id="PF13148">
    <property type="entry name" value="DUF3987"/>
    <property type="match status" value="1"/>
</dbReference>
<evidence type="ECO:0000259" key="3">
    <source>
        <dbReference type="Pfam" id="PF08707"/>
    </source>
</evidence>
<name>A0ABW9RN10_9BACT</name>
<dbReference type="InterPro" id="IPR014819">
    <property type="entry name" value="PriCT_2"/>
</dbReference>
<feature type="domain" description="Primase C-terminal 2" evidence="3">
    <location>
        <begin position="66"/>
        <end position="135"/>
    </location>
</feature>
<protein>
    <submittedName>
        <fullName evidence="4">DUF3987 domain-containing protein</fullName>
    </submittedName>
</protein>